<reference evidence="1" key="1">
    <citation type="journal article" date="2020" name="Stud. Mycol.">
        <title>101 Dothideomycetes genomes: a test case for predicting lifestyles and emergence of pathogens.</title>
        <authorList>
            <person name="Haridas S."/>
            <person name="Albert R."/>
            <person name="Binder M."/>
            <person name="Bloem J."/>
            <person name="Labutti K."/>
            <person name="Salamov A."/>
            <person name="Andreopoulos B."/>
            <person name="Baker S."/>
            <person name="Barry K."/>
            <person name="Bills G."/>
            <person name="Bluhm B."/>
            <person name="Cannon C."/>
            <person name="Castanera R."/>
            <person name="Culley D."/>
            <person name="Daum C."/>
            <person name="Ezra D."/>
            <person name="Gonzalez J."/>
            <person name="Henrissat B."/>
            <person name="Kuo A."/>
            <person name="Liang C."/>
            <person name="Lipzen A."/>
            <person name="Lutzoni F."/>
            <person name="Magnuson J."/>
            <person name="Mondo S."/>
            <person name="Nolan M."/>
            <person name="Ohm R."/>
            <person name="Pangilinan J."/>
            <person name="Park H.-J."/>
            <person name="Ramirez L."/>
            <person name="Alfaro M."/>
            <person name="Sun H."/>
            <person name="Tritt A."/>
            <person name="Yoshinaga Y."/>
            <person name="Zwiers L.-H."/>
            <person name="Turgeon B."/>
            <person name="Goodwin S."/>
            <person name="Spatafora J."/>
            <person name="Crous P."/>
            <person name="Grigoriev I."/>
        </authorList>
    </citation>
    <scope>NUCLEOTIDE SEQUENCE</scope>
    <source>
        <strain evidence="1">CBS 262.69</strain>
    </source>
</reference>
<name>A0A6G1I9I7_9PEZI</name>
<keyword evidence="2" id="KW-1185">Reference proteome</keyword>
<evidence type="ECO:0000313" key="2">
    <source>
        <dbReference type="Proteomes" id="UP000799640"/>
    </source>
</evidence>
<protein>
    <submittedName>
        <fullName evidence="1">Uncharacterized protein</fullName>
    </submittedName>
</protein>
<proteinExistence type="predicted"/>
<dbReference type="Proteomes" id="UP000799640">
    <property type="component" value="Unassembled WGS sequence"/>
</dbReference>
<evidence type="ECO:0000313" key="1">
    <source>
        <dbReference type="EMBL" id="KAF2404973.1"/>
    </source>
</evidence>
<organism evidence="1 2">
    <name type="scientific">Trichodelitschia bisporula</name>
    <dbReference type="NCBI Taxonomy" id="703511"/>
    <lineage>
        <taxon>Eukaryota</taxon>
        <taxon>Fungi</taxon>
        <taxon>Dikarya</taxon>
        <taxon>Ascomycota</taxon>
        <taxon>Pezizomycotina</taxon>
        <taxon>Dothideomycetes</taxon>
        <taxon>Dothideomycetes incertae sedis</taxon>
        <taxon>Phaeotrichales</taxon>
        <taxon>Phaeotrichaceae</taxon>
        <taxon>Trichodelitschia</taxon>
    </lineage>
</organism>
<dbReference type="AlphaFoldDB" id="A0A6G1I9I7"/>
<accession>A0A6G1I9I7</accession>
<sequence length="140" mass="14971">MRLSKRIPVAFRSPFTWCLGIASSCGGLYCVGGIKDGIGRDTLPSFPSRSAGSKQSTRPFPCSELLSDLPDASVCLSPSFSMCVIWRACTLWLPKSRPLSLILVVSGVVDGDGRASSALNPSSGAQNMPPFWPCLLYTLQ</sequence>
<dbReference type="EMBL" id="ML996687">
    <property type="protein sequence ID" value="KAF2404973.1"/>
    <property type="molecule type" value="Genomic_DNA"/>
</dbReference>
<gene>
    <name evidence="1" type="ORF">EJ06DRAFT_6117</name>
</gene>
<dbReference type="PROSITE" id="PS51257">
    <property type="entry name" value="PROKAR_LIPOPROTEIN"/>
    <property type="match status" value="1"/>
</dbReference>